<comment type="caution">
    <text evidence="1">The sequence shown here is derived from an EMBL/GenBank/DDBJ whole genome shotgun (WGS) entry which is preliminary data.</text>
</comment>
<dbReference type="AlphaFoldDB" id="A0A2M8IVK9"/>
<accession>A0A2M8IVK9</accession>
<dbReference type="EMBL" id="PGTB01000165">
    <property type="protein sequence ID" value="PJE34561.1"/>
    <property type="molecule type" value="Genomic_DNA"/>
</dbReference>
<name>A0A2M8IVK9_9RHOB</name>
<evidence type="ECO:0000313" key="2">
    <source>
        <dbReference type="Proteomes" id="UP000231553"/>
    </source>
</evidence>
<proteinExistence type="predicted"/>
<reference evidence="1 2" key="1">
    <citation type="journal article" date="2018" name="Int. J. Syst. Evol. Microbiol.">
        <title>Pseudooceanicola lipolyticus sp. nov., a marine alphaproteobacterium, reclassification of Oceanicola flagellatus as Pseudooceanicola flagellatus comb. nov. and emended description of the genus Pseudooceanicola.</title>
        <authorList>
            <person name="Huang M.-M."/>
            <person name="Guo L.-L."/>
            <person name="Wu Y.-H."/>
            <person name="Lai Q.-L."/>
            <person name="Shao Z.-Z."/>
            <person name="Wang C.-S."/>
            <person name="Wu M."/>
            <person name="Xu X.-W."/>
        </authorList>
    </citation>
    <scope>NUCLEOTIDE SEQUENCE [LARGE SCALE GENOMIC DNA]</scope>
    <source>
        <strain evidence="1 2">157</strain>
    </source>
</reference>
<sequence length="253" mass="28666">MFLPALHKLQWAARHVDFLDSMIEEYSDQCVSTSIEEPEHGEVTRNVTIQTDEITYPFTLGIGDIIRNLRAPLDFVISAMFEQHEKNPQHAYFPISDNRESMAGSIKGNLEKEGFQALTDFFLNEVEATETGKGRDLWVLNQLDRVNKHRNLILVEQVALAPDPNYIVDEPNLKIISSDNYRLLKPGQKTSYPIHVGAVIDQCSMVQARLNVIFGSTEILAGQHIIPYLKHTQNAVLNTLRKTQQAYVEAFGT</sequence>
<organism evidence="1 2">
    <name type="scientific">Pseudooceanicola lipolyticus</name>
    <dbReference type="NCBI Taxonomy" id="2029104"/>
    <lineage>
        <taxon>Bacteria</taxon>
        <taxon>Pseudomonadati</taxon>
        <taxon>Pseudomonadota</taxon>
        <taxon>Alphaproteobacteria</taxon>
        <taxon>Rhodobacterales</taxon>
        <taxon>Paracoccaceae</taxon>
        <taxon>Pseudooceanicola</taxon>
    </lineage>
</organism>
<evidence type="ECO:0000313" key="1">
    <source>
        <dbReference type="EMBL" id="PJE34561.1"/>
    </source>
</evidence>
<keyword evidence="2" id="KW-1185">Reference proteome</keyword>
<dbReference type="Proteomes" id="UP000231553">
    <property type="component" value="Unassembled WGS sequence"/>
</dbReference>
<gene>
    <name evidence="1" type="ORF">CVM52_21620</name>
</gene>
<protein>
    <submittedName>
        <fullName evidence="1">Uncharacterized protein</fullName>
    </submittedName>
</protein>